<evidence type="ECO:0000256" key="1">
    <source>
        <dbReference type="ARBA" id="ARBA00023015"/>
    </source>
</evidence>
<dbReference type="SUPFAM" id="SSF51215">
    <property type="entry name" value="Regulatory protein AraC"/>
    <property type="match status" value="1"/>
</dbReference>
<protein>
    <recommendedName>
        <fullName evidence="5">HTH araC/xylS-type domain-containing protein</fullName>
    </recommendedName>
</protein>
<gene>
    <name evidence="6" type="ORF">VFDL14_00125</name>
</gene>
<dbReference type="EMBL" id="JFFR01000014">
    <property type="protein sequence ID" value="KDN28718.1"/>
    <property type="molecule type" value="Genomic_DNA"/>
</dbReference>
<dbReference type="InterPro" id="IPR020449">
    <property type="entry name" value="Tscrpt_reg_AraC-type_HTH"/>
</dbReference>
<dbReference type="PANTHER" id="PTHR46796:SF7">
    <property type="entry name" value="ARAC FAMILY TRANSCRIPTIONAL REGULATOR"/>
    <property type="match status" value="1"/>
</dbReference>
<dbReference type="InterPro" id="IPR032783">
    <property type="entry name" value="AraC_lig"/>
</dbReference>
<dbReference type="OrthoDB" id="9783876at2"/>
<dbReference type="InterPro" id="IPR037923">
    <property type="entry name" value="HTH-like"/>
</dbReference>
<dbReference type="GO" id="GO:0043565">
    <property type="term" value="F:sequence-specific DNA binding"/>
    <property type="evidence" value="ECO:0007669"/>
    <property type="project" value="InterPro"/>
</dbReference>
<keyword evidence="2" id="KW-0238">DNA-binding</keyword>
<dbReference type="InterPro" id="IPR011051">
    <property type="entry name" value="RmlC_Cupin_sf"/>
</dbReference>
<dbReference type="SUPFAM" id="SSF46689">
    <property type="entry name" value="Homeodomain-like"/>
    <property type="match status" value="2"/>
</dbReference>
<proteinExistence type="predicted"/>
<keyword evidence="7" id="KW-1185">Reference proteome</keyword>
<dbReference type="SUPFAM" id="SSF51182">
    <property type="entry name" value="RmlC-like cupins"/>
    <property type="match status" value="1"/>
</dbReference>
<dbReference type="InterPro" id="IPR018060">
    <property type="entry name" value="HTH_AraC"/>
</dbReference>
<dbReference type="Gene3D" id="2.60.120.10">
    <property type="entry name" value="Jelly Rolls"/>
    <property type="match status" value="1"/>
</dbReference>
<reference evidence="6 7" key="1">
    <citation type="submission" date="2014-02" db="EMBL/GenBank/DDBJ databases">
        <title>Vibrio fortis Dalian14 Genome Sequencing.</title>
        <authorList>
            <person name="Wang Y."/>
            <person name="Song L."/>
            <person name="Liu G."/>
            <person name="Ding J."/>
        </authorList>
    </citation>
    <scope>NUCLEOTIDE SEQUENCE [LARGE SCALE GENOMIC DNA]</scope>
    <source>
        <strain evidence="6 7">Dalian14</strain>
    </source>
</reference>
<name>A0A066UWX0_9VIBR</name>
<dbReference type="Gene3D" id="1.10.10.60">
    <property type="entry name" value="Homeodomain-like"/>
    <property type="match status" value="2"/>
</dbReference>
<dbReference type="InterPro" id="IPR009057">
    <property type="entry name" value="Homeodomain-like_sf"/>
</dbReference>
<dbReference type="SMART" id="SM00342">
    <property type="entry name" value="HTH_ARAC"/>
    <property type="match status" value="1"/>
</dbReference>
<organism evidence="6 7">
    <name type="scientific">Vibrio fortis</name>
    <dbReference type="NCBI Taxonomy" id="212667"/>
    <lineage>
        <taxon>Bacteria</taxon>
        <taxon>Pseudomonadati</taxon>
        <taxon>Pseudomonadota</taxon>
        <taxon>Gammaproteobacteria</taxon>
        <taxon>Vibrionales</taxon>
        <taxon>Vibrionaceae</taxon>
        <taxon>Vibrio</taxon>
    </lineage>
</organism>
<keyword evidence="4" id="KW-0804">Transcription</keyword>
<dbReference type="InterPro" id="IPR014710">
    <property type="entry name" value="RmlC-like_jellyroll"/>
</dbReference>
<dbReference type="AlphaFoldDB" id="A0A066UWX0"/>
<feature type="domain" description="HTH araC/xylS-type" evidence="5">
    <location>
        <begin position="223"/>
        <end position="321"/>
    </location>
</feature>
<evidence type="ECO:0000313" key="7">
    <source>
        <dbReference type="Proteomes" id="UP000027219"/>
    </source>
</evidence>
<evidence type="ECO:0000256" key="2">
    <source>
        <dbReference type="ARBA" id="ARBA00023125"/>
    </source>
</evidence>
<dbReference type="Pfam" id="PF12852">
    <property type="entry name" value="Cupin_6"/>
    <property type="match status" value="1"/>
</dbReference>
<keyword evidence="3" id="KW-0010">Activator</keyword>
<dbReference type="STRING" id="212667.VFDL14_00125"/>
<dbReference type="RefSeq" id="WP_050487407.1">
    <property type="nucleotide sequence ID" value="NZ_JFFR01000014.1"/>
</dbReference>
<dbReference type="PROSITE" id="PS01124">
    <property type="entry name" value="HTH_ARAC_FAMILY_2"/>
    <property type="match status" value="1"/>
</dbReference>
<comment type="caution">
    <text evidence="6">The sequence shown here is derived from an EMBL/GenBank/DDBJ whole genome shotgun (WGS) entry which is preliminary data.</text>
</comment>
<dbReference type="PANTHER" id="PTHR46796">
    <property type="entry name" value="HTH-TYPE TRANSCRIPTIONAL ACTIVATOR RHAS-RELATED"/>
    <property type="match status" value="1"/>
</dbReference>
<dbReference type="GO" id="GO:0003700">
    <property type="term" value="F:DNA-binding transcription factor activity"/>
    <property type="evidence" value="ECO:0007669"/>
    <property type="project" value="InterPro"/>
</dbReference>
<dbReference type="InterPro" id="IPR018062">
    <property type="entry name" value="HTH_AraC-typ_CS"/>
</dbReference>
<evidence type="ECO:0000256" key="3">
    <source>
        <dbReference type="ARBA" id="ARBA00023159"/>
    </source>
</evidence>
<dbReference type="PROSITE" id="PS00041">
    <property type="entry name" value="HTH_ARAC_FAMILY_1"/>
    <property type="match status" value="1"/>
</dbReference>
<sequence>MEDKARLALSKFDTKKRKKSGASSPLSELKMSSVFYTHSTMKQPWGIKMPSIPSSTMFHLILEGEAIVVVDGTQIKLNAGDFILLPRGTGHDIVDINKSAATDLFENDIEEITEHYERLTTKGTGDATTTLCGTVLFENEVTTSVITSMPEFVLIDSLSQAHDTIKSVVQAIHRETKNEEYGSELVVSKLADVLILQCIRTWIDQVSDDNQGWIMAHTDKRLSRAMKRIHSDSAANIDIETLADISGMSRTSFIEYFKRTVGETPKKYITDWRLSLAREKLLYGKAHILNIALDVGYQSEAAFSRAYKNKYGESPSTTKKNSLAPKP</sequence>
<dbReference type="InterPro" id="IPR050204">
    <property type="entry name" value="AraC_XylS_family_regulators"/>
</dbReference>
<dbReference type="PRINTS" id="PR00032">
    <property type="entry name" value="HTHARAC"/>
</dbReference>
<dbReference type="Pfam" id="PF12833">
    <property type="entry name" value="HTH_18"/>
    <property type="match status" value="1"/>
</dbReference>
<accession>A0A066UWX0</accession>
<keyword evidence="1" id="KW-0805">Transcription regulation</keyword>
<evidence type="ECO:0000259" key="5">
    <source>
        <dbReference type="PROSITE" id="PS01124"/>
    </source>
</evidence>
<evidence type="ECO:0000256" key="4">
    <source>
        <dbReference type="ARBA" id="ARBA00023163"/>
    </source>
</evidence>
<evidence type="ECO:0000313" key="6">
    <source>
        <dbReference type="EMBL" id="KDN28718.1"/>
    </source>
</evidence>
<dbReference type="Proteomes" id="UP000027219">
    <property type="component" value="Unassembled WGS sequence"/>
</dbReference>